<evidence type="ECO:0000256" key="1">
    <source>
        <dbReference type="SAM" id="MobiDB-lite"/>
    </source>
</evidence>
<accession>A0AAD4LQ54</accession>
<feature type="region of interest" description="Disordered" evidence="1">
    <location>
        <begin position="199"/>
        <end position="321"/>
    </location>
</feature>
<feature type="compositionally biased region" description="Low complexity" evidence="1">
    <location>
        <begin position="285"/>
        <end position="307"/>
    </location>
</feature>
<dbReference type="AlphaFoldDB" id="A0AAD4LQ54"/>
<keyword evidence="3" id="KW-1185">Reference proteome</keyword>
<evidence type="ECO:0000313" key="3">
    <source>
        <dbReference type="Proteomes" id="UP001201163"/>
    </source>
</evidence>
<feature type="region of interest" description="Disordered" evidence="1">
    <location>
        <begin position="29"/>
        <end position="50"/>
    </location>
</feature>
<feature type="compositionally biased region" description="Low complexity" evidence="1">
    <location>
        <begin position="256"/>
        <end position="267"/>
    </location>
</feature>
<gene>
    <name evidence="2" type="ORF">EDB92DRAFT_1834325</name>
</gene>
<organism evidence="2 3">
    <name type="scientific">Lactarius akahatsu</name>
    <dbReference type="NCBI Taxonomy" id="416441"/>
    <lineage>
        <taxon>Eukaryota</taxon>
        <taxon>Fungi</taxon>
        <taxon>Dikarya</taxon>
        <taxon>Basidiomycota</taxon>
        <taxon>Agaricomycotina</taxon>
        <taxon>Agaricomycetes</taxon>
        <taxon>Russulales</taxon>
        <taxon>Russulaceae</taxon>
        <taxon>Lactarius</taxon>
    </lineage>
</organism>
<dbReference type="Gene3D" id="3.30.900.20">
    <property type="match status" value="1"/>
</dbReference>
<protein>
    <submittedName>
        <fullName evidence="2">Uncharacterized protein</fullName>
    </submittedName>
</protein>
<feature type="region of interest" description="Disordered" evidence="1">
    <location>
        <begin position="395"/>
        <end position="417"/>
    </location>
</feature>
<name>A0AAD4LQ54_9AGAM</name>
<evidence type="ECO:0000313" key="2">
    <source>
        <dbReference type="EMBL" id="KAH8999466.1"/>
    </source>
</evidence>
<dbReference type="Proteomes" id="UP001201163">
    <property type="component" value="Unassembled WGS sequence"/>
</dbReference>
<proteinExistence type="predicted"/>
<comment type="caution">
    <text evidence="2">The sequence shown here is derived from an EMBL/GenBank/DDBJ whole genome shotgun (WGS) entry which is preliminary data.</text>
</comment>
<sequence>MPALTPSFLPPLPTVSASHSTYSSSSKVASSCADSQKPIPPILPEHDTGTQRVDVSLKRGRVPRMPSMKLEVPTIQEDMAASLAVALLGHVLFLKSQVPFPIAQLGRISTNASSAPRAAKKRVEMITAFDELSSHLHTTFSALSTALARNQTHEKTDTVYLALVLGPTIGAPKARVVLVLEGLEVKIWGQHEDVEEARLPSAGPHEEGECDSDSSDHGDSDGESQASGDSDNDADKETGSDADVDAGANSAKERSSSPPASEPPLSRTPSPLSDVVSQPSVSAPATTTSRPLRLSLSSKSPTSSSASQPYLAPKPARTYAEEQQTLRAAERLLARTLVNANTEGGGGMAVELAPTQTHILLRAPRRFSHPAWLPRQTASASLDKTLRDFIVDSGLGGDHDASTARNSKPRRHGAAAGVKTEGVLVTCQTGPDKSLSTADPLRREVNEEEDELIWWSWNGKLTGFAEW</sequence>
<dbReference type="InterPro" id="IPR053729">
    <property type="entry name" value="MAD2L1BP_domain_sf"/>
</dbReference>
<dbReference type="EMBL" id="JAKELL010000004">
    <property type="protein sequence ID" value="KAH8999466.1"/>
    <property type="molecule type" value="Genomic_DNA"/>
</dbReference>
<reference evidence="2" key="1">
    <citation type="submission" date="2022-01" db="EMBL/GenBank/DDBJ databases">
        <title>Comparative genomics reveals a dynamic genome evolution in the ectomycorrhizal milk-cap (Lactarius) mushrooms.</title>
        <authorList>
            <consortium name="DOE Joint Genome Institute"/>
            <person name="Lebreton A."/>
            <person name="Tang N."/>
            <person name="Kuo A."/>
            <person name="LaButti K."/>
            <person name="Drula E."/>
            <person name="Barry K."/>
            <person name="Clum A."/>
            <person name="Lipzen A."/>
            <person name="Mousain D."/>
            <person name="Ng V."/>
            <person name="Wang R."/>
            <person name="Wang X."/>
            <person name="Dai Y."/>
            <person name="Henrissat B."/>
            <person name="Grigoriev I.V."/>
            <person name="Guerin-Laguette A."/>
            <person name="Yu F."/>
            <person name="Martin F.M."/>
        </authorList>
    </citation>
    <scope>NUCLEOTIDE SEQUENCE</scope>
    <source>
        <strain evidence="2">QP</strain>
    </source>
</reference>
<feature type="compositionally biased region" description="Polar residues" evidence="1">
    <location>
        <begin position="268"/>
        <end position="284"/>
    </location>
</feature>